<feature type="region of interest" description="Disordered" evidence="2">
    <location>
        <begin position="100"/>
        <end position="121"/>
    </location>
</feature>
<keyword evidence="1" id="KW-0833">Ubl conjugation pathway</keyword>
<dbReference type="Pfam" id="PF00443">
    <property type="entry name" value="UCH"/>
    <property type="match status" value="1"/>
</dbReference>
<comment type="caution">
    <text evidence="5">The sequence shown here is derived from an EMBL/GenBank/DDBJ whole genome shotgun (WGS) entry which is preliminary data.</text>
</comment>
<dbReference type="Gene3D" id="1.10.8.10">
    <property type="entry name" value="DNA helicase RuvA subunit, C-terminal domain"/>
    <property type="match status" value="2"/>
</dbReference>
<feature type="domain" description="UBA" evidence="3">
    <location>
        <begin position="746"/>
        <end position="787"/>
    </location>
</feature>
<keyword evidence="6" id="KW-1185">Reference proteome</keyword>
<dbReference type="PROSITE" id="PS00972">
    <property type="entry name" value="USP_1"/>
    <property type="match status" value="1"/>
</dbReference>
<dbReference type="GO" id="GO:0004843">
    <property type="term" value="F:cysteine-type deubiquitinase activity"/>
    <property type="evidence" value="ECO:0007669"/>
    <property type="project" value="UniProtKB-UniRule"/>
</dbReference>
<reference evidence="5 6" key="1">
    <citation type="journal article" date="2016" name="BMC Genomics">
        <title>Comparative genomics reveals Cyclospora cayetanensis possesses coccidia-like metabolism and invasion components but unique surface antigens.</title>
        <authorList>
            <person name="Liu S."/>
            <person name="Wang L."/>
            <person name="Zheng H."/>
            <person name="Xu Z."/>
            <person name="Roellig D.M."/>
            <person name="Li N."/>
            <person name="Frace M.A."/>
            <person name="Tang K."/>
            <person name="Arrowood M.J."/>
            <person name="Moss D.M."/>
            <person name="Zhang L."/>
            <person name="Feng Y."/>
            <person name="Xiao L."/>
        </authorList>
    </citation>
    <scope>NUCLEOTIDE SEQUENCE [LARGE SCALE GENOMIC DNA]</scope>
    <source>
        <strain evidence="5 6">CHN_HEN01</strain>
    </source>
</reference>
<dbReference type="VEuPathDB" id="ToxoDB:cyc_04024"/>
<dbReference type="GO" id="GO:0006508">
    <property type="term" value="P:proteolysis"/>
    <property type="evidence" value="ECO:0007669"/>
    <property type="project" value="UniProtKB-KW"/>
</dbReference>
<dbReference type="PROSITE" id="PS00973">
    <property type="entry name" value="USP_2"/>
    <property type="match status" value="1"/>
</dbReference>
<proteinExistence type="inferred from homology"/>
<dbReference type="PANTHER" id="PTHR21646">
    <property type="entry name" value="UBIQUITIN CARBOXYL-TERMINAL HYDROLASE"/>
    <property type="match status" value="1"/>
</dbReference>
<dbReference type="PANTHER" id="PTHR21646:SF10">
    <property type="entry name" value="UBIQUITIN CARBOXYL-TERMINAL HYDROLASE 14"/>
    <property type="match status" value="1"/>
</dbReference>
<protein>
    <recommendedName>
        <fullName evidence="1">Ubiquitin carboxyl-terminal hydrolase</fullName>
        <ecNumber evidence="1">3.4.19.12</ecNumber>
    </recommendedName>
</protein>
<evidence type="ECO:0000256" key="2">
    <source>
        <dbReference type="SAM" id="MobiDB-lite"/>
    </source>
</evidence>
<accession>A0A1D3CXC3</accession>
<dbReference type="PROSITE" id="PS50235">
    <property type="entry name" value="USP_3"/>
    <property type="match status" value="1"/>
</dbReference>
<keyword evidence="1" id="KW-0378">Hydrolase</keyword>
<feature type="compositionally biased region" description="Basic residues" evidence="2">
    <location>
        <begin position="187"/>
        <end position="197"/>
    </location>
</feature>
<feature type="region of interest" description="Disordered" evidence="2">
    <location>
        <begin position="187"/>
        <end position="208"/>
    </location>
</feature>
<dbReference type="FunCoup" id="A0A1D3CXC3">
    <property type="interactions" value="312"/>
</dbReference>
<dbReference type="InterPro" id="IPR050185">
    <property type="entry name" value="Ub_carboxyl-term_hydrolase"/>
</dbReference>
<comment type="catalytic activity">
    <reaction evidence="1">
        <text>Thiol-dependent hydrolysis of ester, thioester, amide, peptide and isopeptide bonds formed by the C-terminal Gly of ubiquitin (a 76-residue protein attached to proteins as an intracellular targeting signal).</text>
        <dbReference type="EC" id="3.4.19.12"/>
    </reaction>
</comment>
<evidence type="ECO:0000313" key="6">
    <source>
        <dbReference type="Proteomes" id="UP000095192"/>
    </source>
</evidence>
<feature type="region of interest" description="Disordered" evidence="2">
    <location>
        <begin position="721"/>
        <end position="741"/>
    </location>
</feature>
<feature type="domain" description="USP" evidence="4">
    <location>
        <begin position="332"/>
        <end position="920"/>
    </location>
</feature>
<dbReference type="InterPro" id="IPR015940">
    <property type="entry name" value="UBA"/>
</dbReference>
<sequence length="943" mass="102022">MDIKLARGEERNAAIAVLQEAAATTITGRAPERVNKQYSDYSLDLVSGPCGLFVNLKNFISVSLEALPADAALSGSRVYVHLSTNIHLTNAITTAQKRRQACREGRDNGGSAENGEPPEVDMITKPTKMAIAVEGGFSADGDLIDPAGNFAAVEPTITYRLCVYTPAETAPGGTAALSKSLAELYRSNKRSTKHQGQKRSEVEEEDEEQQQRFIGCGRKLYGAGGGCADGREGAAIRHYKETGSIYPLIVKLGTISPDSADVFSYAPDEDSTVIDPKLPEHLARFGIESQQLRKTERSTNELAIDLNCKYDWASLTAAAAEQAQLQRGPGRVGLRNLGNTCYANAVLQARSLANTERGDNLEKGAESRVVGATQMMRGTVTGLHTEAAAVTDPSKSLSLQLGALAMALQTRRASLQKALGLQLLQQALHKQHIEVDERQLLSDLPYLVHDAVSPLSLRSIFGTLHAEFATSRQQDAEEFLSLFLSWVGERESGDRRQLQQLKRLLQSGSPSPTAAAAASMGITTETVEAAERAMKKGTVDSLFSFGVEQRLECHQSHKVRYTYSRQQVLALPIPVDIQQYEEQREQHEQQDQRQQKRRKGVGGTPTESDTGTDAVVDGTETRDESEEAAPAPPSVSFSRCIAAAAAAATVDDYLSPATGEKGSAEKTLRLTNCPDYLLVFLKRFYISDRWIPKKLKCSVQIPDEVSFEELRAFGLQSDEVELPDTPQQQQQQHNGNSLAAAAAAETIDSEVMATLQSMGFSSNAAQRAIRVTGGASAESCVEWLMGHLDDPEINDPLPVSSPSHAPADSKGEPDAEAVANLTALGFDERSVRAAFHATSAAEEEGLPPLERCRLGLGDGAGRYHLFGFVTHLGSSVSGGHYICHVRDEDGGGWLQYNDDKVTKLNSCSSDQAYILLFKRAHSDARDTTEMGTATEPEKPSSRG</sequence>
<feature type="region of interest" description="Disordered" evidence="2">
    <location>
        <begin position="924"/>
        <end position="943"/>
    </location>
</feature>
<keyword evidence="1" id="KW-0788">Thiol protease</keyword>
<dbReference type="Gene3D" id="3.90.70.10">
    <property type="entry name" value="Cysteine proteinases"/>
    <property type="match status" value="1"/>
</dbReference>
<dbReference type="InterPro" id="IPR013083">
    <property type="entry name" value="Znf_RING/FYVE/PHD"/>
</dbReference>
<dbReference type="SMART" id="SM00165">
    <property type="entry name" value="UBA"/>
    <property type="match status" value="2"/>
</dbReference>
<dbReference type="InterPro" id="IPR038765">
    <property type="entry name" value="Papain-like_cys_pep_sf"/>
</dbReference>
<dbReference type="Gene3D" id="3.30.40.10">
    <property type="entry name" value="Zinc/RING finger domain, C3HC4 (zinc finger)"/>
    <property type="match status" value="1"/>
</dbReference>
<name>A0A1D3CXC3_9EIME</name>
<evidence type="ECO:0000259" key="4">
    <source>
        <dbReference type="PROSITE" id="PS50235"/>
    </source>
</evidence>
<gene>
    <name evidence="5" type="ORF">cyc_04024</name>
</gene>
<dbReference type="InterPro" id="IPR028889">
    <property type="entry name" value="USP"/>
</dbReference>
<feature type="region of interest" description="Disordered" evidence="2">
    <location>
        <begin position="792"/>
        <end position="814"/>
    </location>
</feature>
<dbReference type="AlphaFoldDB" id="A0A1D3CXC3"/>
<feature type="compositionally biased region" description="Basic and acidic residues" evidence="2">
    <location>
        <begin position="581"/>
        <end position="594"/>
    </location>
</feature>
<evidence type="ECO:0000256" key="1">
    <source>
        <dbReference type="RuleBase" id="RU366025"/>
    </source>
</evidence>
<comment type="similarity">
    <text evidence="1">Belongs to the peptidase C19 family.</text>
</comment>
<dbReference type="InterPro" id="IPR018200">
    <property type="entry name" value="USP_CS"/>
</dbReference>
<dbReference type="InParanoid" id="A0A1D3CXC3"/>
<dbReference type="VEuPathDB" id="ToxoDB:LOC34620617"/>
<dbReference type="EMBL" id="JROU02001625">
    <property type="protein sequence ID" value="OEH75821.1"/>
    <property type="molecule type" value="Genomic_DNA"/>
</dbReference>
<evidence type="ECO:0000259" key="3">
    <source>
        <dbReference type="PROSITE" id="PS50030"/>
    </source>
</evidence>
<dbReference type="Proteomes" id="UP000095192">
    <property type="component" value="Unassembled WGS sequence"/>
</dbReference>
<dbReference type="EC" id="3.4.19.12" evidence="1"/>
<feature type="region of interest" description="Disordered" evidence="2">
    <location>
        <begin position="581"/>
        <end position="634"/>
    </location>
</feature>
<organism evidence="5 6">
    <name type="scientific">Cyclospora cayetanensis</name>
    <dbReference type="NCBI Taxonomy" id="88456"/>
    <lineage>
        <taxon>Eukaryota</taxon>
        <taxon>Sar</taxon>
        <taxon>Alveolata</taxon>
        <taxon>Apicomplexa</taxon>
        <taxon>Conoidasida</taxon>
        <taxon>Coccidia</taxon>
        <taxon>Eucoccidiorida</taxon>
        <taxon>Eimeriorina</taxon>
        <taxon>Eimeriidae</taxon>
        <taxon>Cyclospora</taxon>
    </lineage>
</organism>
<keyword evidence="1" id="KW-0645">Protease</keyword>
<evidence type="ECO:0000313" key="5">
    <source>
        <dbReference type="EMBL" id="OEH75821.1"/>
    </source>
</evidence>
<dbReference type="SUPFAM" id="SSF57850">
    <property type="entry name" value="RING/U-box"/>
    <property type="match status" value="1"/>
</dbReference>
<dbReference type="InterPro" id="IPR001394">
    <property type="entry name" value="Peptidase_C19_UCH"/>
</dbReference>
<dbReference type="SUPFAM" id="SSF54001">
    <property type="entry name" value="Cysteine proteinases"/>
    <property type="match status" value="1"/>
</dbReference>
<dbReference type="Pfam" id="PF00627">
    <property type="entry name" value="UBA"/>
    <property type="match status" value="1"/>
</dbReference>
<dbReference type="PROSITE" id="PS50030">
    <property type="entry name" value="UBA"/>
    <property type="match status" value="1"/>
</dbReference>
<dbReference type="GO" id="GO:0016579">
    <property type="term" value="P:protein deubiquitination"/>
    <property type="evidence" value="ECO:0007669"/>
    <property type="project" value="InterPro"/>
</dbReference>